<dbReference type="AlphaFoldDB" id="A0AAE0Y5R5"/>
<proteinExistence type="predicted"/>
<evidence type="ECO:0000313" key="1">
    <source>
        <dbReference type="EMBL" id="KAK3733536.1"/>
    </source>
</evidence>
<sequence length="146" mass="16021">MSHTRDLPFSSLYDSSSGLLRASIELESDKFPKTDNTSRDSDIVRLTASLNFVSSLDAKLDNRSIAKIKYDEPLSQHDLTKFIQVEDSSALKKYTSPDVANPGQIAVPVPLIKPNRKLWSQAPFVQATLTSTESQSQLSAPSLGIP</sequence>
<dbReference type="EMBL" id="JAWDGP010006892">
    <property type="protein sequence ID" value="KAK3733536.1"/>
    <property type="molecule type" value="Genomic_DNA"/>
</dbReference>
<organism evidence="1 2">
    <name type="scientific">Elysia crispata</name>
    <name type="common">lettuce slug</name>
    <dbReference type="NCBI Taxonomy" id="231223"/>
    <lineage>
        <taxon>Eukaryota</taxon>
        <taxon>Metazoa</taxon>
        <taxon>Spiralia</taxon>
        <taxon>Lophotrochozoa</taxon>
        <taxon>Mollusca</taxon>
        <taxon>Gastropoda</taxon>
        <taxon>Heterobranchia</taxon>
        <taxon>Euthyneura</taxon>
        <taxon>Panpulmonata</taxon>
        <taxon>Sacoglossa</taxon>
        <taxon>Placobranchoidea</taxon>
        <taxon>Plakobranchidae</taxon>
        <taxon>Elysia</taxon>
    </lineage>
</organism>
<evidence type="ECO:0000313" key="2">
    <source>
        <dbReference type="Proteomes" id="UP001283361"/>
    </source>
</evidence>
<protein>
    <submittedName>
        <fullName evidence="1">Uncharacterized protein</fullName>
    </submittedName>
</protein>
<comment type="caution">
    <text evidence="1">The sequence shown here is derived from an EMBL/GenBank/DDBJ whole genome shotgun (WGS) entry which is preliminary data.</text>
</comment>
<reference evidence="1" key="1">
    <citation type="journal article" date="2023" name="G3 (Bethesda)">
        <title>A reference genome for the long-term kleptoplast-retaining sea slug Elysia crispata morphotype clarki.</title>
        <authorList>
            <person name="Eastman K.E."/>
            <person name="Pendleton A.L."/>
            <person name="Shaikh M.A."/>
            <person name="Suttiyut T."/>
            <person name="Ogas R."/>
            <person name="Tomko P."/>
            <person name="Gavelis G."/>
            <person name="Widhalm J.R."/>
            <person name="Wisecaver J.H."/>
        </authorList>
    </citation>
    <scope>NUCLEOTIDE SEQUENCE</scope>
    <source>
        <strain evidence="1">ECLA1</strain>
    </source>
</reference>
<keyword evidence="2" id="KW-1185">Reference proteome</keyword>
<gene>
    <name evidence="1" type="ORF">RRG08_063849</name>
</gene>
<accession>A0AAE0Y5R5</accession>
<name>A0AAE0Y5R5_9GAST</name>
<dbReference type="Proteomes" id="UP001283361">
    <property type="component" value="Unassembled WGS sequence"/>
</dbReference>